<evidence type="ECO:0000259" key="9">
    <source>
        <dbReference type="PROSITE" id="PS50979"/>
    </source>
</evidence>
<dbReference type="EC" id="6.3.4.14" evidence="2"/>
<dbReference type="Proteomes" id="UP000215559">
    <property type="component" value="Unassembled WGS sequence"/>
</dbReference>
<dbReference type="InterPro" id="IPR051602">
    <property type="entry name" value="ACC_Biotin_Carboxylase"/>
</dbReference>
<evidence type="ECO:0000256" key="3">
    <source>
        <dbReference type="ARBA" id="ARBA00022598"/>
    </source>
</evidence>
<dbReference type="GO" id="GO:0046872">
    <property type="term" value="F:metal ion binding"/>
    <property type="evidence" value="ECO:0007669"/>
    <property type="project" value="InterPro"/>
</dbReference>
<dbReference type="Pfam" id="PF02785">
    <property type="entry name" value="Biotin_carb_C"/>
    <property type="match status" value="1"/>
</dbReference>
<reference evidence="10 11" key="1">
    <citation type="submission" date="2017-07" db="EMBL/GenBank/DDBJ databases">
        <title>Recovery of genomes from metagenomes via a dereplication, aggregation, and scoring strategy.</title>
        <authorList>
            <person name="Sieber C.M."/>
            <person name="Probst A.J."/>
            <person name="Sharrar A."/>
            <person name="Thomas B.C."/>
            <person name="Hess M."/>
            <person name="Tringe S.G."/>
            <person name="Banfield J.F."/>
        </authorList>
    </citation>
    <scope>NUCLEOTIDE SEQUENCE [LARGE SCALE GENOMIC DNA]</scope>
    <source>
        <strain evidence="10">JGI_Cruoil_03_51_56</strain>
    </source>
</reference>
<dbReference type="InterPro" id="IPR005481">
    <property type="entry name" value="BC-like_N"/>
</dbReference>
<evidence type="ECO:0000259" key="8">
    <source>
        <dbReference type="PROSITE" id="PS50975"/>
    </source>
</evidence>
<dbReference type="GO" id="GO:0005524">
    <property type="term" value="F:ATP binding"/>
    <property type="evidence" value="ECO:0007669"/>
    <property type="project" value="UniProtKB-UniRule"/>
</dbReference>
<dbReference type="PROSITE" id="PS00866">
    <property type="entry name" value="CPSASE_1"/>
    <property type="match status" value="1"/>
</dbReference>
<proteinExistence type="predicted"/>
<dbReference type="InterPro" id="IPR011054">
    <property type="entry name" value="Rudment_hybrid_motif"/>
</dbReference>
<dbReference type="InterPro" id="IPR005479">
    <property type="entry name" value="CPAse_ATP-bd"/>
</dbReference>
<organism evidence="10 11">
    <name type="scientific">candidate division WOR-3 bacterium JGI_Cruoil_03_51_56</name>
    <dbReference type="NCBI Taxonomy" id="1973747"/>
    <lineage>
        <taxon>Bacteria</taxon>
        <taxon>Bacteria division WOR-3</taxon>
    </lineage>
</organism>
<dbReference type="PROSITE" id="PS50979">
    <property type="entry name" value="BC"/>
    <property type="match status" value="1"/>
</dbReference>
<evidence type="ECO:0000256" key="7">
    <source>
        <dbReference type="PROSITE-ProRule" id="PRU00409"/>
    </source>
</evidence>
<dbReference type="SMART" id="SM00878">
    <property type="entry name" value="Biotin_carb_C"/>
    <property type="match status" value="1"/>
</dbReference>
<dbReference type="SUPFAM" id="SSF52440">
    <property type="entry name" value="PreATP-grasp domain"/>
    <property type="match status" value="1"/>
</dbReference>
<dbReference type="NCBIfam" id="NF006367">
    <property type="entry name" value="PRK08591.1"/>
    <property type="match status" value="1"/>
</dbReference>
<keyword evidence="3 10" id="KW-0436">Ligase</keyword>
<feature type="domain" description="ATP-grasp" evidence="8">
    <location>
        <begin position="120"/>
        <end position="321"/>
    </location>
</feature>
<sequence>MFKKVLVANRGEVAMRVIRACRDLGIPMVVAYSEADRNSLPVLIADEAVCIGPPAAPDSYLNVSRILSAAEITGCDALHPGYGFLSESPEFVEATESCNLTFIGPTAATMRLLGDKTRARKVASEAGIPIIPGSETEIKDTKEAGRVCKQLGYPILVKAARGSGGKGMRIIKRERDLESGFRMCQAEAKASFGDSRVYLEKYITKSHHVEIQVLADRHGNIVSLGERDCSAQRRRQKLLEESPSPIVDNALRKKLNKWAIAAARAAGYQNAGTVEFIVSQDDKHHISAYFLEMNARLQVEHPVTEEVSGVDIVQEQLKIAAGQKLDLPDGIGKPHGHAIECRIYAEDPDADFEPSPGLITEVRMPGGPGIRIDSYLLPGYRVPPYYDPLIAKIIAWGQNRNSAIARMTRALAETEIAGVATTISFHRRLLKSGRFLRGRLTTGILDE</sequence>
<dbReference type="EMBL" id="NOZP01000010">
    <property type="protein sequence ID" value="OYD17304.1"/>
    <property type="molecule type" value="Genomic_DNA"/>
</dbReference>
<comment type="caution">
    <text evidence="10">The sequence shown here is derived from an EMBL/GenBank/DDBJ whole genome shotgun (WGS) entry which is preliminary data.</text>
</comment>
<evidence type="ECO:0000313" key="11">
    <source>
        <dbReference type="Proteomes" id="UP000215559"/>
    </source>
</evidence>
<dbReference type="GO" id="GO:0004075">
    <property type="term" value="F:biotin carboxylase activity"/>
    <property type="evidence" value="ECO:0007669"/>
    <property type="project" value="UniProtKB-EC"/>
</dbReference>
<dbReference type="PANTHER" id="PTHR48095">
    <property type="entry name" value="PYRUVATE CARBOXYLASE SUBUNIT A"/>
    <property type="match status" value="1"/>
</dbReference>
<name>A0A235BYL5_UNCW3</name>
<dbReference type="InterPro" id="IPR016185">
    <property type="entry name" value="PreATP-grasp_dom_sf"/>
</dbReference>
<evidence type="ECO:0000256" key="4">
    <source>
        <dbReference type="ARBA" id="ARBA00022741"/>
    </source>
</evidence>
<dbReference type="FunFam" id="3.30.1490.20:FF:000003">
    <property type="entry name" value="acetyl-CoA carboxylase isoform X1"/>
    <property type="match status" value="1"/>
</dbReference>
<dbReference type="PANTHER" id="PTHR48095:SF2">
    <property type="entry name" value="BIOTIN CARBOXYLASE, CHLOROPLASTIC"/>
    <property type="match status" value="1"/>
</dbReference>
<dbReference type="InterPro" id="IPR011764">
    <property type="entry name" value="Biotin_carboxylation_dom"/>
</dbReference>
<dbReference type="SUPFAM" id="SSF51246">
    <property type="entry name" value="Rudiment single hybrid motif"/>
    <property type="match status" value="1"/>
</dbReference>
<evidence type="ECO:0000256" key="1">
    <source>
        <dbReference type="ARBA" id="ARBA00003761"/>
    </source>
</evidence>
<dbReference type="AlphaFoldDB" id="A0A235BYL5"/>
<dbReference type="PROSITE" id="PS00867">
    <property type="entry name" value="CPSASE_2"/>
    <property type="match status" value="1"/>
</dbReference>
<protein>
    <recommendedName>
        <fullName evidence="2">biotin carboxylase</fullName>
        <ecNumber evidence="2">6.3.4.14</ecNumber>
    </recommendedName>
</protein>
<dbReference type="SUPFAM" id="SSF56059">
    <property type="entry name" value="Glutathione synthetase ATP-binding domain-like"/>
    <property type="match status" value="1"/>
</dbReference>
<keyword evidence="5 7" id="KW-0067">ATP-binding</keyword>
<accession>A0A235BYL5</accession>
<evidence type="ECO:0000256" key="6">
    <source>
        <dbReference type="ARBA" id="ARBA00048600"/>
    </source>
</evidence>
<feature type="domain" description="Biotin carboxylation" evidence="9">
    <location>
        <begin position="1"/>
        <end position="447"/>
    </location>
</feature>
<dbReference type="Pfam" id="PF00289">
    <property type="entry name" value="Biotin_carb_N"/>
    <property type="match status" value="1"/>
</dbReference>
<dbReference type="PROSITE" id="PS50975">
    <property type="entry name" value="ATP_GRASP"/>
    <property type="match status" value="1"/>
</dbReference>
<evidence type="ECO:0000256" key="5">
    <source>
        <dbReference type="ARBA" id="ARBA00022840"/>
    </source>
</evidence>
<dbReference type="Gene3D" id="3.30.470.20">
    <property type="entry name" value="ATP-grasp fold, B domain"/>
    <property type="match status" value="1"/>
</dbReference>
<keyword evidence="4 7" id="KW-0547">Nucleotide-binding</keyword>
<evidence type="ECO:0000313" key="10">
    <source>
        <dbReference type="EMBL" id="OYD17304.1"/>
    </source>
</evidence>
<gene>
    <name evidence="10" type="ORF">CH330_00490</name>
</gene>
<comment type="catalytic activity">
    <reaction evidence="6">
        <text>N(6)-biotinyl-L-lysyl-[protein] + hydrogencarbonate + ATP = N(6)-carboxybiotinyl-L-lysyl-[protein] + ADP + phosphate + H(+)</text>
        <dbReference type="Rhea" id="RHEA:13501"/>
        <dbReference type="Rhea" id="RHEA-COMP:10505"/>
        <dbReference type="Rhea" id="RHEA-COMP:10506"/>
        <dbReference type="ChEBI" id="CHEBI:15378"/>
        <dbReference type="ChEBI" id="CHEBI:17544"/>
        <dbReference type="ChEBI" id="CHEBI:30616"/>
        <dbReference type="ChEBI" id="CHEBI:43474"/>
        <dbReference type="ChEBI" id="CHEBI:83144"/>
        <dbReference type="ChEBI" id="CHEBI:83145"/>
        <dbReference type="ChEBI" id="CHEBI:456216"/>
        <dbReference type="EC" id="6.3.4.14"/>
    </reaction>
</comment>
<comment type="function">
    <text evidence="1">This protein is a component of the acetyl coenzyme A carboxylase complex; first, biotin carboxylase catalyzes the carboxylation of the carrier protein and then the transcarboxylase transfers the carboxyl group to form malonyl-CoA.</text>
</comment>
<dbReference type="InterPro" id="IPR011761">
    <property type="entry name" value="ATP-grasp"/>
</dbReference>
<dbReference type="InterPro" id="IPR005482">
    <property type="entry name" value="Biotin_COase_C"/>
</dbReference>
<dbReference type="Pfam" id="PF02786">
    <property type="entry name" value="CPSase_L_D2"/>
    <property type="match status" value="1"/>
</dbReference>
<evidence type="ECO:0000256" key="2">
    <source>
        <dbReference type="ARBA" id="ARBA00013263"/>
    </source>
</evidence>